<proteinExistence type="predicted"/>
<protein>
    <submittedName>
        <fullName evidence="1">Uncharacterized protein</fullName>
    </submittedName>
</protein>
<accession>A0ABT1NCZ9</accession>
<name>A0ABT1NCZ9_9FIRM</name>
<reference evidence="1 2" key="1">
    <citation type="submission" date="2021-10" db="EMBL/GenBank/DDBJ databases">
        <title>Lutispora strain m25 sp. nov., a thermophilic, non-spore-forming bacterium isolated from a lab-scale methanogenic bioreactor digesting anaerobic sludge.</title>
        <authorList>
            <person name="El Houari A."/>
            <person name="Mcdonald J."/>
        </authorList>
    </citation>
    <scope>NUCLEOTIDE SEQUENCE [LARGE SCALE GENOMIC DNA]</scope>
    <source>
        <strain evidence="2">m25</strain>
    </source>
</reference>
<keyword evidence="2" id="KW-1185">Reference proteome</keyword>
<evidence type="ECO:0000313" key="2">
    <source>
        <dbReference type="Proteomes" id="UP001651880"/>
    </source>
</evidence>
<evidence type="ECO:0000313" key="1">
    <source>
        <dbReference type="EMBL" id="MCQ1529016.1"/>
    </source>
</evidence>
<dbReference type="RefSeq" id="WP_255226536.1">
    <property type="nucleotide sequence ID" value="NZ_JAJEKE010000003.1"/>
</dbReference>
<organism evidence="1 2">
    <name type="scientific">Lutispora saccharofermentans</name>
    <dbReference type="NCBI Taxonomy" id="3024236"/>
    <lineage>
        <taxon>Bacteria</taxon>
        <taxon>Bacillati</taxon>
        <taxon>Bacillota</taxon>
        <taxon>Clostridia</taxon>
        <taxon>Lutisporales</taxon>
        <taxon>Lutisporaceae</taxon>
        <taxon>Lutispora</taxon>
    </lineage>
</organism>
<dbReference type="Proteomes" id="UP001651880">
    <property type="component" value="Unassembled WGS sequence"/>
</dbReference>
<comment type="caution">
    <text evidence="1">The sequence shown here is derived from an EMBL/GenBank/DDBJ whole genome shotgun (WGS) entry which is preliminary data.</text>
</comment>
<gene>
    <name evidence="1" type="ORF">LJD61_05575</name>
</gene>
<dbReference type="EMBL" id="JAJEKE010000003">
    <property type="protein sequence ID" value="MCQ1529016.1"/>
    <property type="molecule type" value="Genomic_DNA"/>
</dbReference>
<sequence>MKEDPKDLTDNFVEIYGGYFAAEAIMGSEDLEAQLMLRKFKSKAYEHMKMRRR</sequence>